<keyword evidence="5 8" id="KW-0378">Hydrolase</keyword>
<keyword evidence="6" id="KW-0694">RNA-binding</keyword>
<evidence type="ECO:0000256" key="3">
    <source>
        <dbReference type="ARBA" id="ARBA00022722"/>
    </source>
</evidence>
<dbReference type="GO" id="GO:0004519">
    <property type="term" value="F:endonuclease activity"/>
    <property type="evidence" value="ECO:0007669"/>
    <property type="project" value="UniProtKB-KW"/>
</dbReference>
<evidence type="ECO:0000256" key="5">
    <source>
        <dbReference type="ARBA" id="ARBA00022801"/>
    </source>
</evidence>
<evidence type="ECO:0000313" key="9">
    <source>
        <dbReference type="EMBL" id="STO61192.1"/>
    </source>
</evidence>
<proteinExistence type="inferred from homology"/>
<name>A0A377H630_9PAST</name>
<dbReference type="AlphaFoldDB" id="A0A377H630"/>
<evidence type="ECO:0000256" key="6">
    <source>
        <dbReference type="ARBA" id="ARBA00022884"/>
    </source>
</evidence>
<dbReference type="GeneID" id="77263949"/>
<evidence type="ECO:0000313" key="10">
    <source>
        <dbReference type="Proteomes" id="UP000254232"/>
    </source>
</evidence>
<comment type="similarity">
    <text evidence="1">Belongs to the HicA mRNA interferase family.</text>
</comment>
<dbReference type="GO" id="GO:0016787">
    <property type="term" value="F:hydrolase activity"/>
    <property type="evidence" value="ECO:0007669"/>
    <property type="project" value="UniProtKB-KW"/>
</dbReference>
<evidence type="ECO:0000256" key="7">
    <source>
        <dbReference type="ARBA" id="ARBA00023016"/>
    </source>
</evidence>
<protein>
    <submittedName>
        <fullName evidence="8">Probable mRNA interferase HicA</fullName>
        <ecNumber evidence="8">3.1.-.-</ecNumber>
    </submittedName>
</protein>
<organism evidence="8 10">
    <name type="scientific">Gallibacterium anatis</name>
    <dbReference type="NCBI Taxonomy" id="750"/>
    <lineage>
        <taxon>Bacteria</taxon>
        <taxon>Pseudomonadati</taxon>
        <taxon>Pseudomonadota</taxon>
        <taxon>Gammaproteobacteria</taxon>
        <taxon>Pasteurellales</taxon>
        <taxon>Pasteurellaceae</taxon>
        <taxon>Gallibacterium</taxon>
    </lineage>
</organism>
<keyword evidence="2" id="KW-1277">Toxin-antitoxin system</keyword>
<keyword evidence="7" id="KW-0346">Stress response</keyword>
<dbReference type="EMBL" id="UGGZ01000001">
    <property type="protein sequence ID" value="STO38066.1"/>
    <property type="molecule type" value="Genomic_DNA"/>
</dbReference>
<dbReference type="RefSeq" id="WP_018345766.1">
    <property type="nucleotide sequence ID" value="NZ_UGGZ01000001.1"/>
</dbReference>
<dbReference type="InterPro" id="IPR012933">
    <property type="entry name" value="HicA_mRNA_interferase"/>
</dbReference>
<dbReference type="Proteomes" id="UP000254232">
    <property type="component" value="Unassembled WGS sequence"/>
</dbReference>
<dbReference type="Pfam" id="PF07927">
    <property type="entry name" value="HicA_toxin"/>
    <property type="match status" value="1"/>
</dbReference>
<accession>A0A377H630</accession>
<evidence type="ECO:0000256" key="1">
    <source>
        <dbReference type="ARBA" id="ARBA00006620"/>
    </source>
</evidence>
<evidence type="ECO:0000256" key="2">
    <source>
        <dbReference type="ARBA" id="ARBA00022649"/>
    </source>
</evidence>
<gene>
    <name evidence="8" type="primary">hicA_1</name>
    <name evidence="9" type="synonym">hicA_2</name>
    <name evidence="8" type="ORF">NCTC11413_01189</name>
    <name evidence="9" type="ORF">NCTC11413_02552</name>
</gene>
<evidence type="ECO:0000256" key="4">
    <source>
        <dbReference type="ARBA" id="ARBA00022759"/>
    </source>
</evidence>
<keyword evidence="3" id="KW-0540">Nuclease</keyword>
<dbReference type="InterPro" id="IPR038570">
    <property type="entry name" value="HicA_sf"/>
</dbReference>
<evidence type="ECO:0000313" key="8">
    <source>
        <dbReference type="EMBL" id="STO38066.1"/>
    </source>
</evidence>
<dbReference type="SUPFAM" id="SSF54786">
    <property type="entry name" value="YcfA/nrd intein domain"/>
    <property type="match status" value="1"/>
</dbReference>
<dbReference type="GO" id="GO:0003729">
    <property type="term" value="F:mRNA binding"/>
    <property type="evidence" value="ECO:0007669"/>
    <property type="project" value="InterPro"/>
</dbReference>
<dbReference type="EMBL" id="UGGZ01000003">
    <property type="protein sequence ID" value="STO61192.1"/>
    <property type="molecule type" value="Genomic_DNA"/>
</dbReference>
<keyword evidence="4" id="KW-0255">Endonuclease</keyword>
<dbReference type="Gene3D" id="3.30.920.30">
    <property type="entry name" value="Hypothetical protein"/>
    <property type="match status" value="1"/>
</dbReference>
<reference evidence="8 10" key="1">
    <citation type="submission" date="2018-06" db="EMBL/GenBank/DDBJ databases">
        <authorList>
            <consortium name="Pathogen Informatics"/>
            <person name="Doyle S."/>
        </authorList>
    </citation>
    <scope>NUCLEOTIDE SEQUENCE [LARGE SCALE GENOMIC DNA]</scope>
    <source>
        <strain evidence="8 10">NCTC11413</strain>
    </source>
</reference>
<dbReference type="EC" id="3.1.-.-" evidence="8"/>
<sequence>MSARFRDLMNNLPAEKQAEVKEMEVLNISQPSLRWLKAQGVEVKDGSNHIKLYLNGKQSVLPRHPSKEIARGTEIAVKKQLGLK</sequence>